<dbReference type="AlphaFoldDB" id="A0A976FKZ5"/>
<name>A0A976FKZ5_BRELC</name>
<accession>A0A976FKZ5</accession>
<protein>
    <submittedName>
        <fullName evidence="1">Uncharacterized protein</fullName>
    </submittedName>
</protein>
<proteinExistence type="predicted"/>
<dbReference type="RefSeq" id="XP_067818241.1">
    <property type="nucleotide sequence ID" value="XM_067965036.1"/>
</dbReference>
<evidence type="ECO:0000313" key="1">
    <source>
        <dbReference type="EMBL" id="TDH68742.1"/>
    </source>
</evidence>
<dbReference type="EMBL" id="SHOA02000019">
    <property type="protein sequence ID" value="TDH68742.1"/>
    <property type="molecule type" value="Genomic_DNA"/>
</dbReference>
<organism evidence="1 2">
    <name type="scientific">Bremia lactucae</name>
    <name type="common">Lettuce downy mildew</name>
    <dbReference type="NCBI Taxonomy" id="4779"/>
    <lineage>
        <taxon>Eukaryota</taxon>
        <taxon>Sar</taxon>
        <taxon>Stramenopiles</taxon>
        <taxon>Oomycota</taxon>
        <taxon>Peronosporomycetes</taxon>
        <taxon>Peronosporales</taxon>
        <taxon>Peronosporaceae</taxon>
        <taxon>Bremia</taxon>
    </lineage>
</organism>
<dbReference type="OrthoDB" id="75314at2759"/>
<reference evidence="1 2" key="1">
    <citation type="journal article" date="2021" name="Genome Biol.">
        <title>AFLAP: assembly-free linkage analysis pipeline using k-mers from genome sequencing data.</title>
        <authorList>
            <person name="Fletcher K."/>
            <person name="Zhang L."/>
            <person name="Gil J."/>
            <person name="Han R."/>
            <person name="Cavanaugh K."/>
            <person name="Michelmore R."/>
        </authorList>
    </citation>
    <scope>NUCLEOTIDE SEQUENCE [LARGE SCALE GENOMIC DNA]</scope>
    <source>
        <strain evidence="1 2">SF5</strain>
    </source>
</reference>
<evidence type="ECO:0000313" key="2">
    <source>
        <dbReference type="Proteomes" id="UP000294530"/>
    </source>
</evidence>
<dbReference type="KEGG" id="blac:94350707"/>
<dbReference type="GeneID" id="94350707"/>
<gene>
    <name evidence="1" type="ORF">CCR75_006972</name>
</gene>
<dbReference type="Proteomes" id="UP000294530">
    <property type="component" value="Unassembled WGS sequence"/>
</dbReference>
<comment type="caution">
    <text evidence="1">The sequence shown here is derived from an EMBL/GenBank/DDBJ whole genome shotgun (WGS) entry which is preliminary data.</text>
</comment>
<sequence length="276" mass="31378">MATDNTSSNADWMKTVQDTHPRQSFNELKREGRMANKNTEAPSKGVYYGKCQYKTGKCYNERTFKRNGEVHTLCEEHRTKQNSIQRRSDRKYQTVHAVRRRERSQRRAVLKRQASMAVAQQLFFEHQHQKTMGIPLPSYHPLHLLTVNPNDGQNMSPIRIPPPIGTFNDQNEMGLPLVLSILPQNNCITYANNKSGHAPIKDESTPTGIDDLTPSAFLTIPMYGGDLCMPTLRDDEILVSSTSSDSFGYMPITLSSGEKKESWSEDDIEFLQTILL</sequence>
<keyword evidence="2" id="KW-1185">Reference proteome</keyword>